<accession>A0ABW6E1N5</accession>
<sequence>MLLIRAGKVIGDEQGGGSSAALDRVCRVAKTTSELLARMATAHRLVDSADEARTA</sequence>
<dbReference type="Proteomes" id="UP001598300">
    <property type="component" value="Unassembled WGS sequence"/>
</dbReference>
<gene>
    <name evidence="1" type="ORF">ACFWR3_28310</name>
</gene>
<reference evidence="1 2" key="1">
    <citation type="submission" date="2024-09" db="EMBL/GenBank/DDBJ databases">
        <title>The Natural Products Discovery Center: Release of the First 8490 Sequenced Strains for Exploring Actinobacteria Biosynthetic Diversity.</title>
        <authorList>
            <person name="Kalkreuter E."/>
            <person name="Kautsar S.A."/>
            <person name="Yang D."/>
            <person name="Bader C.D."/>
            <person name="Teijaro C.N."/>
            <person name="Fluegel L."/>
            <person name="Davis C.M."/>
            <person name="Simpson J.R."/>
            <person name="Lauterbach L."/>
            <person name="Steele A.D."/>
            <person name="Gui C."/>
            <person name="Meng S."/>
            <person name="Li G."/>
            <person name="Viehrig K."/>
            <person name="Ye F."/>
            <person name="Su P."/>
            <person name="Kiefer A.F."/>
            <person name="Nichols A."/>
            <person name="Cepeda A.J."/>
            <person name="Yan W."/>
            <person name="Fan B."/>
            <person name="Jiang Y."/>
            <person name="Adhikari A."/>
            <person name="Zheng C.-J."/>
            <person name="Schuster L."/>
            <person name="Cowan T.M."/>
            <person name="Smanski M.J."/>
            <person name="Chevrette M.G."/>
            <person name="De Carvalho L.P.S."/>
            <person name="Shen B."/>
        </authorList>
    </citation>
    <scope>NUCLEOTIDE SEQUENCE [LARGE SCALE GENOMIC DNA]</scope>
    <source>
        <strain evidence="1 2">NPDC058584</strain>
    </source>
</reference>
<keyword evidence="2" id="KW-1185">Reference proteome</keyword>
<name>A0ABW6E1N5_9ACTN</name>
<organism evidence="1 2">
    <name type="scientific">Streptomyces bacillaris</name>
    <dbReference type="NCBI Taxonomy" id="68179"/>
    <lineage>
        <taxon>Bacteria</taxon>
        <taxon>Bacillati</taxon>
        <taxon>Actinomycetota</taxon>
        <taxon>Actinomycetes</taxon>
        <taxon>Kitasatosporales</taxon>
        <taxon>Streptomycetaceae</taxon>
        <taxon>Streptomyces</taxon>
    </lineage>
</organism>
<dbReference type="RefSeq" id="WP_167372554.1">
    <property type="nucleotide sequence ID" value="NZ_JBEPFV010000008.1"/>
</dbReference>
<dbReference type="EMBL" id="JBHXPM010000033">
    <property type="protein sequence ID" value="MFD3959965.1"/>
    <property type="molecule type" value="Genomic_DNA"/>
</dbReference>
<evidence type="ECO:0000313" key="2">
    <source>
        <dbReference type="Proteomes" id="UP001598300"/>
    </source>
</evidence>
<evidence type="ECO:0000313" key="1">
    <source>
        <dbReference type="EMBL" id="MFD3959965.1"/>
    </source>
</evidence>
<protein>
    <submittedName>
        <fullName evidence="1">Uncharacterized protein</fullName>
    </submittedName>
</protein>
<proteinExistence type="predicted"/>
<comment type="caution">
    <text evidence="1">The sequence shown here is derived from an EMBL/GenBank/DDBJ whole genome shotgun (WGS) entry which is preliminary data.</text>
</comment>